<feature type="compositionally biased region" description="Acidic residues" evidence="2">
    <location>
        <begin position="358"/>
        <end position="368"/>
    </location>
</feature>
<feature type="region of interest" description="Disordered" evidence="2">
    <location>
        <begin position="1"/>
        <end position="118"/>
    </location>
</feature>
<dbReference type="CTD" id="23253"/>
<organism evidence="3 4">
    <name type="scientific">Pseudonaja textilis</name>
    <name type="common">Eastern brown snake</name>
    <dbReference type="NCBI Taxonomy" id="8673"/>
    <lineage>
        <taxon>Eukaryota</taxon>
        <taxon>Metazoa</taxon>
        <taxon>Chordata</taxon>
        <taxon>Craniata</taxon>
        <taxon>Vertebrata</taxon>
        <taxon>Euteleostomi</taxon>
        <taxon>Lepidosauria</taxon>
        <taxon>Squamata</taxon>
        <taxon>Bifurcata</taxon>
        <taxon>Unidentata</taxon>
        <taxon>Episquamata</taxon>
        <taxon>Toxicofera</taxon>
        <taxon>Serpentes</taxon>
        <taxon>Colubroidea</taxon>
        <taxon>Elapidae</taxon>
        <taxon>Hydrophiinae</taxon>
        <taxon>Pseudonaja</taxon>
    </lineage>
</organism>
<protein>
    <submittedName>
        <fullName evidence="3">Ankyrin repeat domain 12</fullName>
    </submittedName>
</protein>
<feature type="compositionally biased region" description="Polar residues" evidence="2">
    <location>
        <begin position="1"/>
        <end position="20"/>
    </location>
</feature>
<feature type="region of interest" description="Disordered" evidence="2">
    <location>
        <begin position="736"/>
        <end position="763"/>
    </location>
</feature>
<feature type="repeat" description="ANK" evidence="1">
    <location>
        <begin position="250"/>
        <end position="282"/>
    </location>
</feature>
<dbReference type="GeneID" id="113435509"/>
<dbReference type="GeneTree" id="ENSGT00940000154742"/>
<dbReference type="OMA" id="MTAVENC"/>
<dbReference type="FunFam" id="1.25.40.20:FF:000052">
    <property type="entry name" value="Ankyrin repeat domain-containing protein 12"/>
    <property type="match status" value="1"/>
</dbReference>
<dbReference type="PROSITE" id="PS50088">
    <property type="entry name" value="ANK_REPEAT"/>
    <property type="match status" value="3"/>
</dbReference>
<reference evidence="3" key="2">
    <citation type="submission" date="2025-09" db="UniProtKB">
        <authorList>
            <consortium name="Ensembl"/>
        </authorList>
    </citation>
    <scope>IDENTIFICATION</scope>
</reference>
<feature type="compositionally biased region" description="Basic and acidic residues" evidence="2">
    <location>
        <begin position="334"/>
        <end position="346"/>
    </location>
</feature>
<reference evidence="3" key="1">
    <citation type="submission" date="2025-08" db="UniProtKB">
        <authorList>
            <consortium name="Ensembl"/>
        </authorList>
    </citation>
    <scope>IDENTIFICATION</scope>
</reference>
<evidence type="ECO:0000313" key="4">
    <source>
        <dbReference type="Proteomes" id="UP000472273"/>
    </source>
</evidence>
<dbReference type="GO" id="GO:0005829">
    <property type="term" value="C:cytosol"/>
    <property type="evidence" value="ECO:0007669"/>
    <property type="project" value="Ensembl"/>
</dbReference>
<dbReference type="InterPro" id="IPR036770">
    <property type="entry name" value="Ankyrin_rpt-contain_sf"/>
</dbReference>
<feature type="compositionally biased region" description="Basic and acidic residues" evidence="2">
    <location>
        <begin position="70"/>
        <end position="84"/>
    </location>
</feature>
<feature type="compositionally biased region" description="Basic and acidic residues" evidence="2">
    <location>
        <begin position="1101"/>
        <end position="1127"/>
    </location>
</feature>
<feature type="compositionally biased region" description="Basic and acidic residues" evidence="2">
    <location>
        <begin position="100"/>
        <end position="117"/>
    </location>
</feature>
<gene>
    <name evidence="3" type="primary">ANKRD12</name>
</gene>
<dbReference type="Proteomes" id="UP000472273">
    <property type="component" value="Unplaced"/>
</dbReference>
<feature type="region of interest" description="Disordered" evidence="2">
    <location>
        <begin position="1332"/>
        <end position="1378"/>
    </location>
</feature>
<feature type="compositionally biased region" description="Basic and acidic residues" evidence="2">
    <location>
        <begin position="41"/>
        <end position="57"/>
    </location>
</feature>
<feature type="compositionally biased region" description="Basic and acidic residues" evidence="2">
    <location>
        <begin position="173"/>
        <end position="187"/>
    </location>
</feature>
<sequence length="2011" mass="230429">MPRFGSTKTVQVQNSVSDSTMVEKPTGRKSKDKIASYSKTAKVDRSDVGKDMKEKSSMKRKLQFNVSPSRNEDRNSDTDSDPGHTNENWGERLIPSSRTYSEKEVPEKKKMKKEAGNKKTAPVSILFGYPLSERKQMALLMQMTARDNSPDPNLNHPLQTVTTQKKTPSSSSRQKDKVNKRNERGETPLHTAAIRGDVKQVKELISLGANVNVKDFAGWTPLHEACNAGYYDVAKVLIAAGADVNTQGLDDDTPLHDSASSGHRKIVKLLLRHGGNPFQANKHGERPVDVAETEELELLLKREVPISDDEDGCSDLDEAPSVNPSSIEGNMDSETEKESLANDNKHVSSKTSLPSALDEYEFKDDDDEEVKKMIDDRQIPRKDLRKEDMSETEQSNLFLSQEKLSFPKSFKNKKQKPSRVLYSSSESSDEDILQDKKIISPSCTVTEISNSDAKSKKEYVYNECKQKGKVKRKLKNQSKNKENQQLKQEKDHSKLTNLSVSLLESLDKSKEDDNFRKTFSPKEDSSLSLLHITPSRSPKHSCGINEKQSSTFKQENVKICLSPEGSEVTSQSELIRYDHNADTEFLLENSSNKSYKNRDKSKHQKEFILEFSEKSSPKLKDEDNSPIFENSDTVIKKTDKEGKMLKKHKLKHKEKDRDKHKKEQDGEKERCKHKENSKDVQRNVEFDREFWKENFFKSDEAEDTSTVDHDPQVSEKKSKLEKILIKEDKYVKERSFQKDKNFREEKEREKTKKENDKEEKTKDHSIFLDKEADFFSLGVRDMSTNITVIDKEDIDKPEKKDHKEKNEKRNSSIEKIERKNTDKEKKIKCEHKSEKDKPDSLENNEKTKEKEKVYVQQVEKTNKEHDKLKSFNAIKKVDDKEKIRERFEKKHDKEKNDRYFSESKEKSSNDKKCKSSEKDSEYSKMEKGRNKEKEIEKKEKLKERDSSVITNMKQTAEEKKCSSEKTLFLKEKPKDELLKTPDGREKDKKDKDIDRYKERDKYKDKMQQNNVSKLKSETEKLKSKPLPVSKDTRPKEKRLLNDDLMQTSFERMLSLKDLEIEQWHRKHKEKIKQKEKERLKNRSCTEFNKIKDKDKIKYSLTDSKNKELIRSKSSELSDASGKDKQLKDATSSRSQSVDIKNSNGKPSLALDSSLNRSPRSESEKTGLTSRSISMISIASSEDSCHTTVTPPRPVVEYDSDFMLEGSDSQMSFSHSPFLPSAKSPANYENDSLSELPERNKALTLNRLPPAYIRSASVEDVKFVINDCRSVVEVRRCSMPVCIYENTKQSRVPEESNHNTLLSVQSYNTFPKNECCNLLEKDSQNGLTSLYSSSTLSPSRPVHKPNVLDAVGKNTAPSSSSGESHTYSEHNNTTPSSKTWDVPLDRFISLNSDCSCSNYSGCELDATNASAITNFENKTMKEQKSSESFYHHAENVSNPTSQEMAEFLSVQSCCPSQIQPSTDTIYMSKHVALSDTNSQELLIKNPQNSIQPSNSILDIDASKKKIEKNVFLSNNKKADMLITVYPENITKDISQNFEKDFVANDPRLHSSANPSAVSKLIYKTSQAEELDTSVIDIQFQGEKAHSIDICSSHMAGNKSDLDLQELNGRTLKGITSEYNRSFFNMDSAENNSMEERQQYLPPNLESHSQLTGHEVHKYSPTIKLELEEAIEDPKAQHYEIPQRITRNRANILANQSKQNLSGCSQISERDFDSSASLKGRIRLTEEEDAQPHHPRKRKLSRVPQPVQINASLMQAKEKTHQSLAAVVDSLKLEEIQPYSSERANPYFEYLHIRKKIEEKRKLLCSVIPQAPQYYDEYVTFNGSYLLDGNPLSKICIPTITPPPSLSDPLKELFKQQEVVRMKLRLQHSIEREKLIVSNEQEVLRVHYRAARTLANQTLPFSACTVLLDAEVYNVPLDAQTDDSKASVRDRFNARQFMSWLQDVDDKFDKLKTCLLMRQQHEAAALNAVQRLEWQLKLQELDPATYKSVSIYEIQEFYVPLVDVNDDFELTPI</sequence>
<feature type="compositionally biased region" description="Polar residues" evidence="2">
    <location>
        <begin position="1128"/>
        <end position="1157"/>
    </location>
</feature>
<dbReference type="InterPro" id="IPR002110">
    <property type="entry name" value="Ankyrin_rpt"/>
</dbReference>
<dbReference type="SMART" id="SM00248">
    <property type="entry name" value="ANK"/>
    <property type="match status" value="3"/>
</dbReference>
<feature type="repeat" description="ANK" evidence="1">
    <location>
        <begin position="184"/>
        <end position="216"/>
    </location>
</feature>
<feature type="region of interest" description="Disordered" evidence="2">
    <location>
        <begin position="786"/>
        <end position="1043"/>
    </location>
</feature>
<feature type="compositionally biased region" description="Basic and acidic residues" evidence="2">
    <location>
        <begin position="369"/>
        <end position="389"/>
    </location>
</feature>
<feature type="compositionally biased region" description="Polar residues" evidence="2">
    <location>
        <begin position="146"/>
        <end position="172"/>
    </location>
</feature>
<feature type="compositionally biased region" description="Basic and acidic residues" evidence="2">
    <location>
        <begin position="1030"/>
        <end position="1041"/>
    </location>
</feature>
<feature type="region of interest" description="Disordered" evidence="2">
    <location>
        <begin position="1101"/>
        <end position="1172"/>
    </location>
</feature>
<dbReference type="Pfam" id="PF12796">
    <property type="entry name" value="Ank_2"/>
    <property type="match status" value="1"/>
</dbReference>
<feature type="region of interest" description="Disordered" evidence="2">
    <location>
        <begin position="470"/>
        <end position="494"/>
    </location>
</feature>
<evidence type="ECO:0000256" key="1">
    <source>
        <dbReference type="PROSITE-ProRule" id="PRU00023"/>
    </source>
</evidence>
<dbReference type="RefSeq" id="XP_026555172.1">
    <property type="nucleotide sequence ID" value="XM_026699387.1"/>
</dbReference>
<feature type="compositionally biased region" description="Basic and acidic residues" evidence="2">
    <location>
        <begin position="479"/>
        <end position="494"/>
    </location>
</feature>
<dbReference type="GO" id="GO:0005654">
    <property type="term" value="C:nucleoplasm"/>
    <property type="evidence" value="ECO:0007669"/>
    <property type="project" value="Ensembl"/>
</dbReference>
<dbReference type="Ensembl" id="ENSPTXT00000025178.1">
    <property type="protein sequence ID" value="ENSPTXP00000024424.1"/>
    <property type="gene ID" value="ENSPTXG00000016991.1"/>
</dbReference>
<feature type="compositionally biased region" description="Basic and acidic residues" evidence="2">
    <location>
        <begin position="634"/>
        <end position="644"/>
    </location>
</feature>
<dbReference type="PROSITE" id="PS50297">
    <property type="entry name" value="ANK_REP_REGION"/>
    <property type="match status" value="3"/>
</dbReference>
<dbReference type="OrthoDB" id="5806726at2759"/>
<feature type="compositionally biased region" description="Polar residues" evidence="2">
    <location>
        <begin position="392"/>
        <end position="403"/>
    </location>
</feature>
<dbReference type="PRINTS" id="PR01415">
    <property type="entry name" value="ANKYRIN"/>
</dbReference>
<accession>A0A670ZNT1</accession>
<feature type="compositionally biased region" description="Basic and acidic residues" evidence="2">
    <location>
        <begin position="706"/>
        <end position="719"/>
    </location>
</feature>
<evidence type="ECO:0000256" key="2">
    <source>
        <dbReference type="SAM" id="MobiDB-lite"/>
    </source>
</evidence>
<proteinExistence type="predicted"/>
<feature type="region of interest" description="Disordered" evidence="2">
    <location>
        <begin position="512"/>
        <end position="548"/>
    </location>
</feature>
<feature type="region of interest" description="Disordered" evidence="2">
    <location>
        <begin position="611"/>
        <end position="680"/>
    </location>
</feature>
<dbReference type="InterPro" id="IPR053210">
    <property type="entry name" value="ANKRD12"/>
</dbReference>
<name>A0A670ZNT1_PSETE</name>
<dbReference type="PANTHER" id="PTHR24149">
    <property type="entry name" value="ANKYRIN REPEAT DOMAIN-CONTAINING PROTEIN 12"/>
    <property type="match status" value="1"/>
</dbReference>
<feature type="region of interest" description="Disordered" evidence="2">
    <location>
        <begin position="699"/>
        <end position="719"/>
    </location>
</feature>
<dbReference type="SUPFAM" id="SSF48403">
    <property type="entry name" value="Ankyrin repeat"/>
    <property type="match status" value="1"/>
</dbReference>
<dbReference type="Pfam" id="PF00023">
    <property type="entry name" value="Ank"/>
    <property type="match status" value="1"/>
</dbReference>
<dbReference type="PANTHER" id="PTHR24149:SF16">
    <property type="entry name" value="ANKYRIN REPEAT DOMAIN-CONTAINING PROTEIN 12"/>
    <property type="match status" value="1"/>
</dbReference>
<feature type="compositionally biased region" description="Basic and acidic residues" evidence="2">
    <location>
        <begin position="955"/>
        <end position="1006"/>
    </location>
</feature>
<feature type="compositionally biased region" description="Basic and acidic residues" evidence="2">
    <location>
        <begin position="789"/>
        <end position="853"/>
    </location>
</feature>
<feature type="repeat" description="ANK" evidence="1">
    <location>
        <begin position="217"/>
        <end position="249"/>
    </location>
</feature>
<dbReference type="RefSeq" id="XP_026555171.1">
    <property type="nucleotide sequence ID" value="XM_026699386.1"/>
</dbReference>
<dbReference type="KEGG" id="ptex:113435509"/>
<keyword evidence="1" id="KW-0040">ANK repeat</keyword>
<dbReference type="Gene3D" id="1.25.40.20">
    <property type="entry name" value="Ankyrin repeat-containing domain"/>
    <property type="match status" value="1"/>
</dbReference>
<feature type="region of interest" description="Disordered" evidence="2">
    <location>
        <begin position="146"/>
        <end position="188"/>
    </location>
</feature>
<feature type="compositionally biased region" description="Basic and acidic residues" evidence="2">
    <location>
        <begin position="653"/>
        <end position="680"/>
    </location>
</feature>
<feature type="compositionally biased region" description="Basic and acidic residues" evidence="2">
    <location>
        <begin position="512"/>
        <end position="525"/>
    </location>
</feature>
<evidence type="ECO:0000313" key="3">
    <source>
        <dbReference type="Ensembl" id="ENSPTXP00000024424.1"/>
    </source>
</evidence>
<feature type="compositionally biased region" description="Acidic residues" evidence="2">
    <location>
        <begin position="307"/>
        <end position="318"/>
    </location>
</feature>
<feature type="compositionally biased region" description="Basic and acidic residues" evidence="2">
    <location>
        <begin position="860"/>
        <end position="946"/>
    </location>
</feature>
<feature type="compositionally biased region" description="Basic and acidic residues" evidence="2">
    <location>
        <begin position="611"/>
        <end position="623"/>
    </location>
</feature>
<keyword evidence="4" id="KW-1185">Reference proteome</keyword>
<feature type="region of interest" description="Disordered" evidence="2">
    <location>
        <begin position="307"/>
        <end position="433"/>
    </location>
</feature>